<gene>
    <name evidence="2" type="ORF">V8G54_024832</name>
</gene>
<dbReference type="EMBL" id="CP144694">
    <property type="protein sequence ID" value="WVZ04026.1"/>
    <property type="molecule type" value="Genomic_DNA"/>
</dbReference>
<reference evidence="2 3" key="1">
    <citation type="journal article" date="2023" name="Life. Sci Alliance">
        <title>Evolutionary insights into 3D genome organization and epigenetic landscape of Vigna mungo.</title>
        <authorList>
            <person name="Junaid A."/>
            <person name="Singh B."/>
            <person name="Bhatia S."/>
        </authorList>
    </citation>
    <scope>NUCLEOTIDE SEQUENCE [LARGE SCALE GENOMIC DNA]</scope>
    <source>
        <strain evidence="2">Urdbean</strain>
    </source>
</reference>
<sequence>MLPYLFSHAVAALSLLPLLLLFFLQGVIAPISSLSFFCIGEPIVYTRRQATNKRKQSSSGGIFIGSSDASKKGPGATLTPTGKGKEKTQIGVQNELHDSSHFEFERLLNFDKSLSEGEEEEGYAPLDDYIADNYVGEPIVYETSGIGEPIVYTRRQATNKRKQPPSGGIVIGSPMLLRKVQVQLQLQHQQGRVKGRLKLGFRMNCIIL</sequence>
<evidence type="ECO:0000256" key="1">
    <source>
        <dbReference type="SAM" id="MobiDB-lite"/>
    </source>
</evidence>
<accession>A0AAQ3N7X3</accession>
<feature type="compositionally biased region" description="Low complexity" evidence="1">
    <location>
        <begin position="57"/>
        <end position="67"/>
    </location>
</feature>
<dbReference type="Proteomes" id="UP001374535">
    <property type="component" value="Chromosome 7"/>
</dbReference>
<evidence type="ECO:0000313" key="3">
    <source>
        <dbReference type="Proteomes" id="UP001374535"/>
    </source>
</evidence>
<evidence type="ECO:0000313" key="2">
    <source>
        <dbReference type="EMBL" id="WVZ04026.1"/>
    </source>
</evidence>
<feature type="region of interest" description="Disordered" evidence="1">
    <location>
        <begin position="56"/>
        <end position="89"/>
    </location>
</feature>
<keyword evidence="3" id="KW-1185">Reference proteome</keyword>
<protein>
    <submittedName>
        <fullName evidence="2">Uncharacterized protein</fullName>
    </submittedName>
</protein>
<name>A0AAQ3N7X3_VIGMU</name>
<organism evidence="2 3">
    <name type="scientific">Vigna mungo</name>
    <name type="common">Black gram</name>
    <name type="synonym">Phaseolus mungo</name>
    <dbReference type="NCBI Taxonomy" id="3915"/>
    <lineage>
        <taxon>Eukaryota</taxon>
        <taxon>Viridiplantae</taxon>
        <taxon>Streptophyta</taxon>
        <taxon>Embryophyta</taxon>
        <taxon>Tracheophyta</taxon>
        <taxon>Spermatophyta</taxon>
        <taxon>Magnoliopsida</taxon>
        <taxon>eudicotyledons</taxon>
        <taxon>Gunneridae</taxon>
        <taxon>Pentapetalae</taxon>
        <taxon>rosids</taxon>
        <taxon>fabids</taxon>
        <taxon>Fabales</taxon>
        <taxon>Fabaceae</taxon>
        <taxon>Papilionoideae</taxon>
        <taxon>50 kb inversion clade</taxon>
        <taxon>NPAAA clade</taxon>
        <taxon>indigoferoid/millettioid clade</taxon>
        <taxon>Phaseoleae</taxon>
        <taxon>Vigna</taxon>
    </lineage>
</organism>
<proteinExistence type="predicted"/>
<dbReference type="AlphaFoldDB" id="A0AAQ3N7X3"/>